<protein>
    <submittedName>
        <fullName evidence="2">Uncharacterized protein</fullName>
    </submittedName>
</protein>
<reference evidence="2" key="1">
    <citation type="journal article" date="2019" name="Sci. Rep.">
        <title>Draft genome of Tanacetum cinerariifolium, the natural source of mosquito coil.</title>
        <authorList>
            <person name="Yamashiro T."/>
            <person name="Shiraishi A."/>
            <person name="Satake H."/>
            <person name="Nakayama K."/>
        </authorList>
    </citation>
    <scope>NUCLEOTIDE SEQUENCE</scope>
</reference>
<proteinExistence type="predicted"/>
<name>A0A699L7R5_TANCI</name>
<organism evidence="2">
    <name type="scientific">Tanacetum cinerariifolium</name>
    <name type="common">Dalmatian daisy</name>
    <name type="synonym">Chrysanthemum cinerariifolium</name>
    <dbReference type="NCBI Taxonomy" id="118510"/>
    <lineage>
        <taxon>Eukaryota</taxon>
        <taxon>Viridiplantae</taxon>
        <taxon>Streptophyta</taxon>
        <taxon>Embryophyta</taxon>
        <taxon>Tracheophyta</taxon>
        <taxon>Spermatophyta</taxon>
        <taxon>Magnoliopsida</taxon>
        <taxon>eudicotyledons</taxon>
        <taxon>Gunneridae</taxon>
        <taxon>Pentapetalae</taxon>
        <taxon>asterids</taxon>
        <taxon>campanulids</taxon>
        <taxon>Asterales</taxon>
        <taxon>Asteraceae</taxon>
        <taxon>Asteroideae</taxon>
        <taxon>Anthemideae</taxon>
        <taxon>Anthemidinae</taxon>
        <taxon>Tanacetum</taxon>
    </lineage>
</organism>
<dbReference type="AlphaFoldDB" id="A0A699L7R5"/>
<comment type="caution">
    <text evidence="2">The sequence shown here is derived from an EMBL/GenBank/DDBJ whole genome shotgun (WGS) entry which is preliminary data.</text>
</comment>
<gene>
    <name evidence="2" type="ORF">Tci_696056</name>
</gene>
<sequence length="128" mass="13443">MKQGLKETQGKWLRCVAVEGKGLVLARIVRSWPEDIATLGRNSWVLARIVKSIQLWNSHVWQDTTKPGLGQILSGLGRNNRVGQRARIAGSSEAGNSGGGGDAEKADDDGDGCGAGGGSRVESGDRAC</sequence>
<accession>A0A699L7R5</accession>
<feature type="region of interest" description="Disordered" evidence="1">
    <location>
        <begin position="86"/>
        <end position="128"/>
    </location>
</feature>
<dbReference type="EMBL" id="BKCJ010583156">
    <property type="protein sequence ID" value="GFB24085.1"/>
    <property type="molecule type" value="Genomic_DNA"/>
</dbReference>
<evidence type="ECO:0000313" key="2">
    <source>
        <dbReference type="EMBL" id="GFB24085.1"/>
    </source>
</evidence>
<evidence type="ECO:0000256" key="1">
    <source>
        <dbReference type="SAM" id="MobiDB-lite"/>
    </source>
</evidence>